<protein>
    <submittedName>
        <fullName evidence="1">Cytochrome P450 monooxygenase</fullName>
    </submittedName>
</protein>
<accession>A0ACD1ICN5</accession>
<sequence>MPDLARTWLAYRCRWGDVATVLCVMGETVMSVLEMDVPHLVVSMCWVGSSRRLDKIRLSSSAHARTMYGPGLIDACLYTPVATSLLASQINLTMVSTTLTAALAGVFSHLTYFRRGEHQLYGTTYTQVFGVLYATAVAYLHVSWGTAWREALVTVSLHAASYLLGTFSSLLLYRLVFHPLGSFPGPWLARVSDLWLVSQMKNNNKHVKLVELHERYGPYVRIGPSTLSVIDPKAVNIIHGPASRCLKSGWYDHSYPNKSLQTSRDPAEHQQRRRLWSTAFGSKQLRGYEHRVRKYREQLVDQLMKREGQPVNVTKWFDLYTYDVMGDLAFGQGFGCLEQGEYHWATQIMMETMDFVGSSLPMWLFRMVLEVPGLKRAWYKFLDYCEMRLVERMRVSCHRTCVASTELTKQSEPDVPDVSAALLAPFKGKEPGKEDQQWLGGDSRLIIVAGSDTTASTLVALFYELAHRPDEVEKLRAELAPFVNKDGGLGDFYDSDIGHLGHLNGAINEALRLYPAVPSGVPRIMPPDGITVNGVSIPGNTIVINPTIAMGRSELSYKKPLEFIPERWYQQAELINDQSAFVPFNIGTYNCIGKPLALQNLRATVAHLVTTFDVKFAPGNAEKDLIRRSKDCFVMYHGELDLMFTRRK</sequence>
<evidence type="ECO:0000313" key="2">
    <source>
        <dbReference type="Proteomes" id="UP000249748"/>
    </source>
</evidence>
<keyword evidence="2" id="KW-1185">Reference proteome</keyword>
<name>A0ACD1ICN5_9EURO</name>
<keyword evidence="1" id="KW-0560">Oxidoreductase</keyword>
<reference evidence="1" key="1">
    <citation type="submission" date="2018-02" db="EMBL/GenBank/DDBJ databases">
        <title>The genomes of Aspergillus section Nigri reveals drivers in fungal speciation.</title>
        <authorList>
            <consortium name="DOE Joint Genome Institute"/>
            <person name="Vesth T.C."/>
            <person name="Nybo J."/>
            <person name="Theobald S."/>
            <person name="Brandl J."/>
            <person name="Frisvad J.C."/>
            <person name="Nielsen K.F."/>
            <person name="Lyhne E.K."/>
            <person name="Kogle M.E."/>
            <person name="Kuo A."/>
            <person name="Riley R."/>
            <person name="Clum A."/>
            <person name="Nolan M."/>
            <person name="Lipzen A."/>
            <person name="Salamov A."/>
            <person name="Henrissat B."/>
            <person name="Wiebenga A."/>
            <person name="De vries R.P."/>
            <person name="Grigoriev I.V."/>
            <person name="Mortensen U.H."/>
            <person name="Andersen M.R."/>
            <person name="Baker S.E."/>
        </authorList>
    </citation>
    <scope>NUCLEOTIDE SEQUENCE</scope>
    <source>
        <strain evidence="1">CBS 115574</strain>
    </source>
</reference>
<dbReference type="EMBL" id="KZ824551">
    <property type="protein sequence ID" value="RAK88345.1"/>
    <property type="molecule type" value="Genomic_DNA"/>
</dbReference>
<gene>
    <name evidence="1" type="ORF">BO79DRAFT_218188</name>
</gene>
<keyword evidence="1" id="KW-0503">Monooxygenase</keyword>
<evidence type="ECO:0000313" key="1">
    <source>
        <dbReference type="EMBL" id="RAK88345.1"/>
    </source>
</evidence>
<proteinExistence type="predicted"/>
<organism evidence="1 2">
    <name type="scientific">Aspergillus costaricaensis CBS 115574</name>
    <dbReference type="NCBI Taxonomy" id="1448317"/>
    <lineage>
        <taxon>Eukaryota</taxon>
        <taxon>Fungi</taxon>
        <taxon>Dikarya</taxon>
        <taxon>Ascomycota</taxon>
        <taxon>Pezizomycotina</taxon>
        <taxon>Eurotiomycetes</taxon>
        <taxon>Eurotiomycetidae</taxon>
        <taxon>Eurotiales</taxon>
        <taxon>Aspergillaceae</taxon>
        <taxon>Aspergillus</taxon>
        <taxon>Aspergillus subgen. Circumdati</taxon>
    </lineage>
</organism>
<dbReference type="Proteomes" id="UP000249748">
    <property type="component" value="Unassembled WGS sequence"/>
</dbReference>